<dbReference type="EMBL" id="CAMXCT010000190">
    <property type="protein sequence ID" value="CAI3975230.1"/>
    <property type="molecule type" value="Genomic_DNA"/>
</dbReference>
<dbReference type="InterPro" id="IPR001452">
    <property type="entry name" value="SH3_domain"/>
</dbReference>
<name>A0A9P1FHW1_9DINO</name>
<dbReference type="InterPro" id="IPR036028">
    <property type="entry name" value="SH3-like_dom_sf"/>
</dbReference>
<organism evidence="9">
    <name type="scientific">Cladocopium goreaui</name>
    <dbReference type="NCBI Taxonomy" id="2562237"/>
    <lineage>
        <taxon>Eukaryota</taxon>
        <taxon>Sar</taxon>
        <taxon>Alveolata</taxon>
        <taxon>Dinophyceae</taxon>
        <taxon>Suessiales</taxon>
        <taxon>Symbiodiniaceae</taxon>
        <taxon>Cladocopium</taxon>
    </lineage>
</organism>
<feature type="region of interest" description="Disordered" evidence="6">
    <location>
        <begin position="522"/>
        <end position="566"/>
    </location>
</feature>
<dbReference type="SUPFAM" id="SSF54001">
    <property type="entry name" value="Cysteine proteinases"/>
    <property type="match status" value="1"/>
</dbReference>
<evidence type="ECO:0000313" key="9">
    <source>
        <dbReference type="EMBL" id="CAI3975230.1"/>
    </source>
</evidence>
<dbReference type="SMART" id="SM00326">
    <property type="entry name" value="SH3"/>
    <property type="match status" value="2"/>
</dbReference>
<feature type="region of interest" description="Disordered" evidence="6">
    <location>
        <begin position="710"/>
        <end position="808"/>
    </location>
</feature>
<dbReference type="Gene3D" id="3.90.70.80">
    <property type="match status" value="1"/>
</dbReference>
<evidence type="ECO:0000259" key="8">
    <source>
        <dbReference type="PROSITE" id="PS50802"/>
    </source>
</evidence>
<dbReference type="InterPro" id="IPR038765">
    <property type="entry name" value="Papain-like_cys_pep_sf"/>
</dbReference>
<feature type="non-terminal residue" evidence="9">
    <location>
        <position position="1240"/>
    </location>
</feature>
<keyword evidence="5" id="KW-0788">Thiol protease</keyword>
<evidence type="ECO:0000256" key="1">
    <source>
        <dbReference type="ARBA" id="ARBA00000707"/>
    </source>
</evidence>
<protein>
    <recommendedName>
        <fullName evidence="5">Ubiquitin thioesterase OTU</fullName>
        <ecNumber evidence="5">3.4.19.12</ecNumber>
    </recommendedName>
</protein>
<keyword evidence="5" id="KW-0833">Ubl conjugation pathway</keyword>
<dbReference type="EC" id="3.4.19.12" evidence="5"/>
<dbReference type="GO" id="GO:0005634">
    <property type="term" value="C:nucleus"/>
    <property type="evidence" value="ECO:0007669"/>
    <property type="project" value="TreeGrafter"/>
</dbReference>
<gene>
    <name evidence="9" type="ORF">C1SCF055_LOCUS3575</name>
</gene>
<comment type="function">
    <text evidence="5">Hydrolase that can remove conjugated ubiquitin from proteins and may therefore play an important regulatory role at the level of protein turnover by preventing degradation.</text>
</comment>
<dbReference type="AlphaFoldDB" id="A0A9P1FHW1"/>
<dbReference type="SMART" id="SM00015">
    <property type="entry name" value="IQ"/>
    <property type="match status" value="3"/>
</dbReference>
<keyword evidence="2 4" id="KW-0728">SH3 domain</keyword>
<evidence type="ECO:0000256" key="2">
    <source>
        <dbReference type="ARBA" id="ARBA00022443"/>
    </source>
</evidence>
<dbReference type="GO" id="GO:0016579">
    <property type="term" value="P:protein deubiquitination"/>
    <property type="evidence" value="ECO:0007669"/>
    <property type="project" value="TreeGrafter"/>
</dbReference>
<comment type="caution">
    <text evidence="9">The sequence shown here is derived from an EMBL/GenBank/DDBJ whole genome shotgun (WGS) entry which is preliminary data.</text>
</comment>
<dbReference type="Pfam" id="PF02338">
    <property type="entry name" value="OTU"/>
    <property type="match status" value="1"/>
</dbReference>
<dbReference type="PANTHER" id="PTHR13312">
    <property type="entry name" value="HIV-INDUCED PROTEIN-7-LIKE PROTEASE"/>
    <property type="match status" value="1"/>
</dbReference>
<dbReference type="PROSITE" id="PS50002">
    <property type="entry name" value="SH3"/>
    <property type="match status" value="1"/>
</dbReference>
<feature type="region of interest" description="Disordered" evidence="6">
    <location>
        <begin position="478"/>
        <end position="499"/>
    </location>
</feature>
<comment type="subcellular location">
    <subcellularLocation>
        <location evidence="5">Cytoplasm</location>
    </subcellularLocation>
</comment>
<feature type="region of interest" description="Disordered" evidence="6">
    <location>
        <begin position="818"/>
        <end position="837"/>
    </location>
</feature>
<dbReference type="GO" id="GO:0005829">
    <property type="term" value="C:cytosol"/>
    <property type="evidence" value="ECO:0007669"/>
    <property type="project" value="TreeGrafter"/>
</dbReference>
<keyword evidence="5" id="KW-0963">Cytoplasm</keyword>
<evidence type="ECO:0000256" key="3">
    <source>
        <dbReference type="ARBA" id="ARBA00022801"/>
    </source>
</evidence>
<dbReference type="EMBL" id="CAMXCT020000190">
    <property type="protein sequence ID" value="CAL1128605.1"/>
    <property type="molecule type" value="Genomic_DNA"/>
</dbReference>
<evidence type="ECO:0000259" key="7">
    <source>
        <dbReference type="PROSITE" id="PS50002"/>
    </source>
</evidence>
<dbReference type="GO" id="GO:0004843">
    <property type="term" value="F:cysteine-type deubiquitinase activity"/>
    <property type="evidence" value="ECO:0007669"/>
    <property type="project" value="UniProtKB-UniRule"/>
</dbReference>
<dbReference type="OrthoDB" id="409956at2759"/>
<feature type="compositionally biased region" description="Polar residues" evidence="6">
    <location>
        <begin position="20"/>
        <end position="29"/>
    </location>
</feature>
<dbReference type="PROSITE" id="PS50802">
    <property type="entry name" value="OTU"/>
    <property type="match status" value="1"/>
</dbReference>
<feature type="domain" description="SH3" evidence="7">
    <location>
        <begin position="254"/>
        <end position="322"/>
    </location>
</feature>
<keyword evidence="5" id="KW-0645">Protease</keyword>
<dbReference type="PROSITE" id="PS50096">
    <property type="entry name" value="IQ"/>
    <property type="match status" value="3"/>
</dbReference>
<dbReference type="InterPro" id="IPR000048">
    <property type="entry name" value="IQ_motif_EF-hand-BS"/>
</dbReference>
<comment type="catalytic activity">
    <reaction evidence="1 5">
        <text>Thiol-dependent hydrolysis of ester, thioester, amide, peptide and isopeptide bonds formed by the C-terminal Gly of ubiquitin (a 76-residue protein attached to proteins as an intracellular targeting signal).</text>
        <dbReference type="EC" id="3.4.19.12"/>
    </reaction>
</comment>
<keyword evidence="3 5" id="KW-0378">Hydrolase</keyword>
<accession>A0A9P1FHW1</accession>
<dbReference type="EMBL" id="CAMXCT030000190">
    <property type="protein sequence ID" value="CAL4762542.1"/>
    <property type="molecule type" value="Genomic_DNA"/>
</dbReference>
<reference evidence="10" key="2">
    <citation type="submission" date="2024-04" db="EMBL/GenBank/DDBJ databases">
        <authorList>
            <person name="Chen Y."/>
            <person name="Shah S."/>
            <person name="Dougan E. K."/>
            <person name="Thang M."/>
            <person name="Chan C."/>
        </authorList>
    </citation>
    <scope>NUCLEOTIDE SEQUENCE [LARGE SCALE GENOMIC DNA]</scope>
</reference>
<reference evidence="9" key="1">
    <citation type="submission" date="2022-10" db="EMBL/GenBank/DDBJ databases">
        <authorList>
            <person name="Chen Y."/>
            <person name="Dougan E. K."/>
            <person name="Chan C."/>
            <person name="Rhodes N."/>
            <person name="Thang M."/>
        </authorList>
    </citation>
    <scope>NUCLEOTIDE SEQUENCE</scope>
</reference>
<sequence length="1240" mass="138996">MGCAASLSAKYLPAPKVEEGTSQASSSDPQEAVPPLEPLPQGPKKWTRTEMGQFTEPQLVRWLESLKIDLSSAISGEHARMRLWEEIQNSRPEALEQVTSLADLEYWPLPEMLRWLEYFDALDAKVAPKDKLIAMLLDHAEELPPPNFGEDAEATFLTEVQRHVTLVKQAATTIILQLSEVLLEAEAQREKHPWYANGKALTDFKASELKGAEEMNIQFIELQAGEEVDITIHETSGWAWVVKDDQQGWVPATAVTELAVALQDYAADESESVQCKEGDQFEVILRHYSGWTLCRRPKDSEGTPSKDAEGWLPDNCLSDHPRNLATKQQRLIQSGLHRLAADLNEVERTLLRIRTEGAGEEDSLQALHAKVCGLAEEYRQIVAVLQANPQLLGQEAQEATDSAAVQDEAIEGLPGLPGLPPWVRVEAQCYYVSKTQKKLMSVTVKRVCEVRRQVLVTFNADQNARKIVDFEAFEDMSNCPLQPKEKSHRKGRKRHAKNANANAEANLAEELRGLMQVLGPADDLSAPLSQSSDSESSYESDYTESTTSGGFERRASGRSAELGTEGGVPDWSVLGRRIPRDVYNAQIQDAANLICAEDCSAFALSEVCALIEEAQSSPMMDLRALLYVVDKVFKHAERARQSKDPDPLADEMLKNFLPYLKEWIYKYLTCSQRSQASLDKTRGLVSRWREMGYLSVEQLLPLVELLDAPAKPSRSSQSQSQGETQDSQSSQQSQPRTSEGPVSLSRKRTAMEPTEPTVGLQPTRRRVTPGLSGASKADAAGIPGGSQSLESMESRNRPPNPNLSTPNQINQINQIKNDSNTSLQPVPLAPAPVQSAPKESQRLEIWKVLGDCRCLFRAVVRSRFLDQCNEIPRSSKGEPLEEQSRIKECQFADKLRATLCKLFRQRKADVAPLLEDPAVKVEDYIQRMEDWRTWGDEICLKFLPDIIQCPIQVYSFNAQQGSFFDAGMYLPSEKDKQRNPCIVLWYNGKSHYDLVSTHWLMAREEALVAETADGPRHSSGAEQKGQAREGCKADSGSSKELSKPPLAPLSPDRRAGAVCLVQSVLRGYLAKEGLQLLRWEAAAERQQAAQSIVAVMQRFQVQMDVLAFAALCRSVQMVQGAFRSHQCRLLLCTLASEQTLQRQAAALMLQTAQRGRAARRELARRRARRDGLLLLSPGKHRAIRQIQRCGLRYLACCVLREAERCRWCKARTIQANWRGHRCRRQWEDEMFKWRQSRQQA</sequence>
<dbReference type="SUPFAM" id="SSF50044">
    <property type="entry name" value="SH3-domain"/>
    <property type="match status" value="2"/>
</dbReference>
<dbReference type="InterPro" id="IPR003323">
    <property type="entry name" value="OTU_dom"/>
</dbReference>
<evidence type="ECO:0000313" key="11">
    <source>
        <dbReference type="Proteomes" id="UP001152797"/>
    </source>
</evidence>
<feature type="region of interest" description="Disordered" evidence="6">
    <location>
        <begin position="12"/>
        <end position="47"/>
    </location>
</feature>
<evidence type="ECO:0000256" key="5">
    <source>
        <dbReference type="RuleBase" id="RU367104"/>
    </source>
</evidence>
<keyword evidence="11" id="KW-1185">Reference proteome</keyword>
<feature type="compositionally biased region" description="Low complexity" evidence="6">
    <location>
        <begin position="712"/>
        <end position="739"/>
    </location>
</feature>
<evidence type="ECO:0000313" key="10">
    <source>
        <dbReference type="EMBL" id="CAL1128605.1"/>
    </source>
</evidence>
<dbReference type="PANTHER" id="PTHR13312:SF0">
    <property type="entry name" value="UBIQUITIN THIOESTERASE OTU1"/>
    <property type="match status" value="1"/>
</dbReference>
<feature type="region of interest" description="Disordered" evidence="6">
    <location>
        <begin position="1011"/>
        <end position="1049"/>
    </location>
</feature>
<dbReference type="Gene3D" id="2.30.30.40">
    <property type="entry name" value="SH3 Domains"/>
    <property type="match status" value="2"/>
</dbReference>
<evidence type="ECO:0000256" key="4">
    <source>
        <dbReference type="PROSITE-ProRule" id="PRU00192"/>
    </source>
</evidence>
<dbReference type="GO" id="GO:0036503">
    <property type="term" value="P:ERAD pathway"/>
    <property type="evidence" value="ECO:0007669"/>
    <property type="project" value="TreeGrafter"/>
</dbReference>
<dbReference type="GO" id="GO:0030968">
    <property type="term" value="P:endoplasmic reticulum unfolded protein response"/>
    <property type="evidence" value="ECO:0007669"/>
    <property type="project" value="TreeGrafter"/>
</dbReference>
<feature type="compositionally biased region" description="Basic residues" evidence="6">
    <location>
        <begin position="486"/>
        <end position="497"/>
    </location>
</feature>
<evidence type="ECO:0000256" key="6">
    <source>
        <dbReference type="SAM" id="MobiDB-lite"/>
    </source>
</evidence>
<dbReference type="Proteomes" id="UP001152797">
    <property type="component" value="Unassembled WGS sequence"/>
</dbReference>
<feature type="domain" description="OTU" evidence="8">
    <location>
        <begin position="843"/>
        <end position="998"/>
    </location>
</feature>
<proteinExistence type="predicted"/>